<reference evidence="5 6" key="1">
    <citation type="journal article" date="2024" name="Commun. Biol.">
        <title>Comparative genomic analysis of thermophilic fungi reveals convergent evolutionary adaptations and gene losses.</title>
        <authorList>
            <person name="Steindorff A.S."/>
            <person name="Aguilar-Pontes M.V."/>
            <person name="Robinson A.J."/>
            <person name="Andreopoulos B."/>
            <person name="LaButti K."/>
            <person name="Kuo A."/>
            <person name="Mondo S."/>
            <person name="Riley R."/>
            <person name="Otillar R."/>
            <person name="Haridas S."/>
            <person name="Lipzen A."/>
            <person name="Grimwood J."/>
            <person name="Schmutz J."/>
            <person name="Clum A."/>
            <person name="Reid I.D."/>
            <person name="Moisan M.C."/>
            <person name="Butler G."/>
            <person name="Nguyen T.T.M."/>
            <person name="Dewar K."/>
            <person name="Conant G."/>
            <person name="Drula E."/>
            <person name="Henrissat B."/>
            <person name="Hansel C."/>
            <person name="Singer S."/>
            <person name="Hutchinson M.I."/>
            <person name="de Vries R.P."/>
            <person name="Natvig D.O."/>
            <person name="Powell A.J."/>
            <person name="Tsang A."/>
            <person name="Grigoriev I.V."/>
        </authorList>
    </citation>
    <scope>NUCLEOTIDE SEQUENCE [LARGE SCALE GENOMIC DNA]</scope>
    <source>
        <strain evidence="5 6">CBS 620.91</strain>
    </source>
</reference>
<dbReference type="PANTHER" id="PTHR11474">
    <property type="entry name" value="TYROSINASE FAMILY MEMBER"/>
    <property type="match status" value="1"/>
</dbReference>
<dbReference type="InterPro" id="IPR050316">
    <property type="entry name" value="Tyrosinase/Hemocyanin"/>
</dbReference>
<dbReference type="Pfam" id="PF00264">
    <property type="entry name" value="Tyrosinase"/>
    <property type="match status" value="1"/>
</dbReference>
<dbReference type="PRINTS" id="PR00092">
    <property type="entry name" value="TYROSINASE"/>
</dbReference>
<protein>
    <recommendedName>
        <fullName evidence="4">Tyrosinase copper-binding domain-containing protein</fullName>
    </recommendedName>
</protein>
<name>A0ABR3V2B3_HUMIN</name>
<organism evidence="5 6">
    <name type="scientific">Humicola insolens</name>
    <name type="common">Soft-rot fungus</name>
    <dbReference type="NCBI Taxonomy" id="85995"/>
    <lineage>
        <taxon>Eukaryota</taxon>
        <taxon>Fungi</taxon>
        <taxon>Dikarya</taxon>
        <taxon>Ascomycota</taxon>
        <taxon>Pezizomycotina</taxon>
        <taxon>Sordariomycetes</taxon>
        <taxon>Sordariomycetidae</taxon>
        <taxon>Sordariales</taxon>
        <taxon>Chaetomiaceae</taxon>
        <taxon>Mycothermus</taxon>
    </lineage>
</organism>
<dbReference type="Proteomes" id="UP001583172">
    <property type="component" value="Unassembled WGS sequence"/>
</dbReference>
<sequence length="404" mass="44674">MTVIKTLVSLTLFTGAWAGPVQKRQWFNPNPAYPPDEVDMLLVATMPKVAVWMAQRAGKTNNCTLENAAVRKEWSDLTPDERKEYIRAVRCLQSKPPKAPKDQVPGSLSRFDDFVATHMTMAPMLHSPTNLLAAHRYYIWAYEKALREECGYKGYQPYMNYNRYADDPINSPMFDGSDTSMGGNGEPHDYPGIMTVFPRPHNMIPSAGGGGCVTTGPFKDMVVSLGPKSTIVRDIPPNPRADGLGSNPRCLRRDVNKYSAAGARANYTFSAIVDHPTIDSFYNRYLGQPQLKDDPNPWGIHMAGHYIIGGDPGGDFYASPGDPAFYFHHGMLDRVWWIWQMQDPDNRINAVPTHGNLGAPPEGGGGGGIWDEVVDLGWTAPPVKLMDLNEQLGGLGGEFCYVYA</sequence>
<comment type="caution">
    <text evidence="5">The sequence shown here is derived from an EMBL/GenBank/DDBJ whole genome shotgun (WGS) entry which is preliminary data.</text>
</comment>
<dbReference type="InterPro" id="IPR002227">
    <property type="entry name" value="Tyrosinase_Cu-bd"/>
</dbReference>
<dbReference type="InterPro" id="IPR008922">
    <property type="entry name" value="Di-copper_centre_dom_sf"/>
</dbReference>
<dbReference type="PROSITE" id="PS00498">
    <property type="entry name" value="TYROSINASE_2"/>
    <property type="match status" value="1"/>
</dbReference>
<dbReference type="PANTHER" id="PTHR11474:SF125">
    <property type="entry name" value="N-ACETYL-6-HYDROXYTRYPTOPHAN OXIDASE IVOB-RELATED"/>
    <property type="match status" value="1"/>
</dbReference>
<dbReference type="Gene3D" id="1.10.1280.10">
    <property type="entry name" value="Di-copper center containing domain from catechol oxidase"/>
    <property type="match status" value="1"/>
</dbReference>
<evidence type="ECO:0000256" key="1">
    <source>
        <dbReference type="ARBA" id="ARBA00022723"/>
    </source>
</evidence>
<dbReference type="EMBL" id="JAZGSY010000504">
    <property type="protein sequence ID" value="KAL1835928.1"/>
    <property type="molecule type" value="Genomic_DNA"/>
</dbReference>
<feature type="domain" description="Tyrosinase copper-binding" evidence="4">
    <location>
        <begin position="322"/>
        <end position="333"/>
    </location>
</feature>
<keyword evidence="3" id="KW-0732">Signal</keyword>
<accession>A0ABR3V2B3</accession>
<evidence type="ECO:0000313" key="6">
    <source>
        <dbReference type="Proteomes" id="UP001583172"/>
    </source>
</evidence>
<gene>
    <name evidence="5" type="ORF">VTJ49DRAFT_5858</name>
</gene>
<keyword evidence="2" id="KW-0560">Oxidoreductase</keyword>
<dbReference type="SUPFAM" id="SSF48056">
    <property type="entry name" value="Di-copper centre-containing domain"/>
    <property type="match status" value="1"/>
</dbReference>
<evidence type="ECO:0000313" key="5">
    <source>
        <dbReference type="EMBL" id="KAL1835928.1"/>
    </source>
</evidence>
<evidence type="ECO:0000256" key="3">
    <source>
        <dbReference type="SAM" id="SignalP"/>
    </source>
</evidence>
<feature type="signal peptide" evidence="3">
    <location>
        <begin position="1"/>
        <end position="18"/>
    </location>
</feature>
<proteinExistence type="predicted"/>
<feature type="chain" id="PRO_5046027860" description="Tyrosinase copper-binding domain-containing protein" evidence="3">
    <location>
        <begin position="19"/>
        <end position="404"/>
    </location>
</feature>
<keyword evidence="1" id="KW-0479">Metal-binding</keyword>
<evidence type="ECO:0000259" key="4">
    <source>
        <dbReference type="PROSITE" id="PS00498"/>
    </source>
</evidence>
<keyword evidence="6" id="KW-1185">Reference proteome</keyword>
<evidence type="ECO:0000256" key="2">
    <source>
        <dbReference type="ARBA" id="ARBA00023002"/>
    </source>
</evidence>